<dbReference type="STRING" id="411473.RUMCAL_01484"/>
<evidence type="ECO:0000313" key="1">
    <source>
        <dbReference type="EMBL" id="ERJ96168.1"/>
    </source>
</evidence>
<proteinExistence type="predicted"/>
<dbReference type="AlphaFoldDB" id="U2MA31"/>
<protein>
    <submittedName>
        <fullName evidence="1">Uncharacterized protein</fullName>
    </submittedName>
</protein>
<organism evidence="1 2">
    <name type="scientific">Ruminococcus callidus ATCC 27760</name>
    <dbReference type="NCBI Taxonomy" id="411473"/>
    <lineage>
        <taxon>Bacteria</taxon>
        <taxon>Bacillati</taxon>
        <taxon>Bacillota</taxon>
        <taxon>Clostridia</taxon>
        <taxon>Eubacteriales</taxon>
        <taxon>Oscillospiraceae</taxon>
        <taxon>Ruminococcus</taxon>
    </lineage>
</organism>
<dbReference type="HOGENOM" id="CLU_2208151_0_0_9"/>
<dbReference type="Proteomes" id="UP000016662">
    <property type="component" value="Unassembled WGS sequence"/>
</dbReference>
<evidence type="ECO:0000313" key="2">
    <source>
        <dbReference type="Proteomes" id="UP000016662"/>
    </source>
</evidence>
<dbReference type="EMBL" id="AWVF01000182">
    <property type="protein sequence ID" value="ERJ96168.1"/>
    <property type="molecule type" value="Genomic_DNA"/>
</dbReference>
<reference evidence="1 2" key="1">
    <citation type="submission" date="2013-07" db="EMBL/GenBank/DDBJ databases">
        <authorList>
            <person name="Weinstock G."/>
            <person name="Sodergren E."/>
            <person name="Wylie T."/>
            <person name="Fulton L."/>
            <person name="Fulton R."/>
            <person name="Fronick C."/>
            <person name="O'Laughlin M."/>
            <person name="Godfrey J."/>
            <person name="Miner T."/>
            <person name="Herter B."/>
            <person name="Appelbaum E."/>
            <person name="Cordes M."/>
            <person name="Lek S."/>
            <person name="Wollam A."/>
            <person name="Pepin K.H."/>
            <person name="Palsikar V.B."/>
            <person name="Mitreva M."/>
            <person name="Wilson R.K."/>
        </authorList>
    </citation>
    <scope>NUCLEOTIDE SEQUENCE [LARGE SCALE GENOMIC DNA]</scope>
    <source>
        <strain evidence="1 2">ATCC 27760</strain>
    </source>
</reference>
<accession>U2MA31</accession>
<name>U2MA31_9FIRM</name>
<keyword evidence="2" id="KW-1185">Reference proteome</keyword>
<comment type="caution">
    <text evidence="1">The sequence shown here is derived from an EMBL/GenBank/DDBJ whole genome shotgun (WGS) entry which is preliminary data.</text>
</comment>
<sequence length="107" mass="12388">MAYTQKISDRAGGVRAGSVYRETLHKLYAAAHRIYYTTFHLELLWFSRNSQKYFPVQEIVWVTVRDACGIAVPEKEAQSMREPEQIASLEKGGGTKCRRDFFVKHNF</sequence>
<gene>
    <name evidence="1" type="ORF">RUMCAL_01484</name>
</gene>